<evidence type="ECO:0000313" key="2">
    <source>
        <dbReference type="Proteomes" id="UP000245119"/>
    </source>
</evidence>
<dbReference type="AlphaFoldDB" id="A0A2T7PP65"/>
<accession>A0A2T7PP65</accession>
<dbReference type="EMBL" id="PZQS01000003">
    <property type="protein sequence ID" value="PVD35226.1"/>
    <property type="molecule type" value="Genomic_DNA"/>
</dbReference>
<protein>
    <submittedName>
        <fullName evidence="1">Uncharacterized protein</fullName>
    </submittedName>
</protein>
<proteinExistence type="predicted"/>
<gene>
    <name evidence="1" type="ORF">C0Q70_06507</name>
</gene>
<evidence type="ECO:0000313" key="1">
    <source>
        <dbReference type="EMBL" id="PVD35226.1"/>
    </source>
</evidence>
<sequence>MKRKNLKQAVFPRLGIISSQRAFPTLDKTPYRALTEVPSAKLIINQLAVNGGKMESRQDLLAQSAPSHSASQRCS</sequence>
<keyword evidence="2" id="KW-1185">Reference proteome</keyword>
<reference evidence="1 2" key="1">
    <citation type="submission" date="2018-04" db="EMBL/GenBank/DDBJ databases">
        <title>The genome of golden apple snail Pomacea canaliculata provides insight into stress tolerance and invasive adaptation.</title>
        <authorList>
            <person name="Liu C."/>
            <person name="Liu B."/>
            <person name="Ren Y."/>
            <person name="Zhang Y."/>
            <person name="Wang H."/>
            <person name="Li S."/>
            <person name="Jiang F."/>
            <person name="Yin L."/>
            <person name="Zhang G."/>
            <person name="Qian W."/>
            <person name="Fan W."/>
        </authorList>
    </citation>
    <scope>NUCLEOTIDE SEQUENCE [LARGE SCALE GENOMIC DNA]</scope>
    <source>
        <strain evidence="1">SZHN2017</strain>
        <tissue evidence="1">Muscle</tissue>
    </source>
</reference>
<organism evidence="1 2">
    <name type="scientific">Pomacea canaliculata</name>
    <name type="common">Golden apple snail</name>
    <dbReference type="NCBI Taxonomy" id="400727"/>
    <lineage>
        <taxon>Eukaryota</taxon>
        <taxon>Metazoa</taxon>
        <taxon>Spiralia</taxon>
        <taxon>Lophotrochozoa</taxon>
        <taxon>Mollusca</taxon>
        <taxon>Gastropoda</taxon>
        <taxon>Caenogastropoda</taxon>
        <taxon>Architaenioglossa</taxon>
        <taxon>Ampullarioidea</taxon>
        <taxon>Ampullariidae</taxon>
        <taxon>Pomacea</taxon>
    </lineage>
</organism>
<comment type="caution">
    <text evidence="1">The sequence shown here is derived from an EMBL/GenBank/DDBJ whole genome shotgun (WGS) entry which is preliminary data.</text>
</comment>
<name>A0A2T7PP65_POMCA</name>
<dbReference type="Proteomes" id="UP000245119">
    <property type="component" value="Linkage Group LG3"/>
</dbReference>